<dbReference type="Pfam" id="PF04326">
    <property type="entry name" value="SLFN_AlbA_2"/>
    <property type="match status" value="1"/>
</dbReference>
<feature type="region of interest" description="Disordered" evidence="2">
    <location>
        <begin position="221"/>
        <end position="251"/>
    </location>
</feature>
<name>A0A9J7FEQ3_CRIGR</name>
<feature type="coiled-coil region" evidence="1">
    <location>
        <begin position="447"/>
        <end position="481"/>
    </location>
</feature>
<dbReference type="InterPro" id="IPR029684">
    <property type="entry name" value="Schlafen"/>
</dbReference>
<protein>
    <submittedName>
        <fullName evidence="5">Schlafen-like protein 1</fullName>
    </submittedName>
</protein>
<feature type="domain" description="Schlafen AlbA-2" evidence="3">
    <location>
        <begin position="302"/>
        <end position="433"/>
    </location>
</feature>
<evidence type="ECO:0000313" key="4">
    <source>
        <dbReference type="Proteomes" id="UP001108280"/>
    </source>
</evidence>
<organism evidence="4 5">
    <name type="scientific">Cricetulus griseus</name>
    <name type="common">Chinese hamster</name>
    <name type="synonym">Cricetulus barabensis griseus</name>
    <dbReference type="NCBI Taxonomy" id="10029"/>
    <lineage>
        <taxon>Eukaryota</taxon>
        <taxon>Metazoa</taxon>
        <taxon>Chordata</taxon>
        <taxon>Craniata</taxon>
        <taxon>Vertebrata</taxon>
        <taxon>Euteleostomi</taxon>
        <taxon>Mammalia</taxon>
        <taxon>Eutheria</taxon>
        <taxon>Euarchontoglires</taxon>
        <taxon>Glires</taxon>
        <taxon>Rodentia</taxon>
        <taxon>Myomorpha</taxon>
        <taxon>Muroidea</taxon>
        <taxon>Cricetidae</taxon>
        <taxon>Cricetinae</taxon>
        <taxon>Cricetulus</taxon>
    </lineage>
</organism>
<sequence>MPSLQLWWLSDSNHLKNPIWKDAGWWYLPPKVEAGGLGKPPEASAPVSPLGSPGQSESQAQEEHSAVRTTKIPSEEDCKTLRKSAQTQMWKSPVVSQGKQLLPELPLKEPSPEDSGLKAVPSTHTLYVGHLNPQFSVPVLACLLRDTLERLELPVAREQIEVVRRPRNTYALVRVAAPKDVLASLPWRLQMALEEQLILKELTARGKELVLSEGFESLNHREAAEEEQDDSGPSPSPSPGPSPGFRRPQLPQLPDPSPNWCWARHRQISQNRPSGVRSDSAIVHQEILGQEQLFQGAFLGSETRNVEFKRGSGEYLSLAFKHHVRRYVCAFLNSEGGSLLVGVEDSGLVQGIHCSHRDEDRTRLLVDSILQGFKPQVFPDAYTLTFIPVISTSTANMPLKVLRLTVHTPKAQGEPQLYETDQGEVFLRRDGSIQGPLSVSAIQDWCRQKWTMELGKLEEKVKELMVEKEQLQQQLRQRRSLSCSCCVL</sequence>
<gene>
    <name evidence="5" type="primary">Slfnl1</name>
</gene>
<dbReference type="CTD" id="200172"/>
<reference evidence="4" key="2">
    <citation type="journal article" date="2020" name="Biotechnol. Bioeng.">
        <title>Chromosome-scale scaffolds for the Chinese hamster reference genome assembly to facilitate the study of the CHO epigenome.</title>
        <authorList>
            <person name="Hilliard W."/>
            <person name="MacDonald M."/>
            <person name="Lee K.H."/>
        </authorList>
    </citation>
    <scope>NUCLEOTIDE SEQUENCE [LARGE SCALE GENOMIC DNA]</scope>
    <source>
        <strain evidence="4">17A/GY</strain>
    </source>
</reference>
<dbReference type="Gene3D" id="3.30.950.30">
    <property type="entry name" value="Schlafen, AAA domain"/>
    <property type="match status" value="1"/>
</dbReference>
<dbReference type="GeneID" id="100757695"/>
<evidence type="ECO:0000256" key="1">
    <source>
        <dbReference type="SAM" id="Coils"/>
    </source>
</evidence>
<dbReference type="RefSeq" id="XP_027254813.1">
    <property type="nucleotide sequence ID" value="XM_027399012.2"/>
</dbReference>
<reference evidence="5" key="3">
    <citation type="submission" date="2025-08" db="UniProtKB">
        <authorList>
            <consortium name="RefSeq"/>
        </authorList>
    </citation>
    <scope>IDENTIFICATION</scope>
    <source>
        <strain evidence="5">17A/GY</strain>
        <tissue evidence="5">Liver</tissue>
    </source>
</reference>
<keyword evidence="1" id="KW-0175">Coiled coil</keyword>
<keyword evidence="4" id="KW-1185">Reference proteome</keyword>
<accession>A0A9J7FEQ3</accession>
<dbReference type="InterPro" id="IPR038461">
    <property type="entry name" value="Schlafen_AlbA_2_dom_sf"/>
</dbReference>
<dbReference type="InterPro" id="IPR007421">
    <property type="entry name" value="Schlafen_AlbA_2_dom"/>
</dbReference>
<evidence type="ECO:0000259" key="3">
    <source>
        <dbReference type="Pfam" id="PF04326"/>
    </source>
</evidence>
<dbReference type="OrthoDB" id="10259112at2759"/>
<reference evidence="4" key="1">
    <citation type="journal article" date="2018" name="Biotechnol. Bioeng.">
        <title>A reference genome of the Chinese hamster based on a hybrid assembly strategy.</title>
        <authorList>
            <person name="Rupp O."/>
            <person name="MacDonald M.L."/>
            <person name="Li S."/>
            <person name="Dhiman H."/>
            <person name="Polson S."/>
            <person name="Griep S."/>
            <person name="Heffner K."/>
            <person name="Hernandez I."/>
            <person name="Brinkrolf K."/>
            <person name="Jadhav V."/>
            <person name="Samoudi M."/>
            <person name="Hao H."/>
            <person name="Kingham B."/>
            <person name="Goesmann A."/>
            <person name="Betenbaugh M.J."/>
            <person name="Lewis N.E."/>
            <person name="Borth N."/>
            <person name="Lee K.H."/>
        </authorList>
    </citation>
    <scope>NUCLEOTIDE SEQUENCE [LARGE SCALE GENOMIC DNA]</scope>
    <source>
        <strain evidence="4">17A/GY</strain>
    </source>
</reference>
<dbReference type="RefSeq" id="XP_007640661.2">
    <property type="nucleotide sequence ID" value="XM_007642471.3"/>
</dbReference>
<proteinExistence type="predicted"/>
<dbReference type="AlphaFoldDB" id="A0A9J7FEQ3"/>
<evidence type="ECO:0000256" key="2">
    <source>
        <dbReference type="SAM" id="MobiDB-lite"/>
    </source>
</evidence>
<evidence type="ECO:0000313" key="5">
    <source>
        <dbReference type="RefSeq" id="XP_027254813.1"/>
    </source>
</evidence>
<dbReference type="Proteomes" id="UP001108280">
    <property type="component" value="Chromosome 2"/>
</dbReference>
<dbReference type="KEGG" id="cge:100757695"/>
<dbReference type="PANTHER" id="PTHR12155">
    <property type="entry name" value="SCHLAFEN"/>
    <property type="match status" value="1"/>
</dbReference>
<dbReference type="PANTHER" id="PTHR12155:SF29">
    <property type="entry name" value="SCHLAFEN-LIKE PROTEIN 1"/>
    <property type="match status" value="1"/>
</dbReference>
<feature type="region of interest" description="Disordered" evidence="2">
    <location>
        <begin position="34"/>
        <end position="83"/>
    </location>
</feature>